<name>A0ABY8L7Y3_9RHOB</name>
<sequence length="386" mass="42462">MDILYSGFDGLDLALKFNISDDFASYLEARQKGAEDARHDVCGEWSGQAFKVAATGGQGGYAFRIDTGLTGETWFLKRPTKRDPWGVRVSAKSAALLAHGLSGWQRKMEATALAFGAAPEPGTVSIGRVDLAVDFLAPDFILDDNAFVMPARSNRKSIKEIMQTNGRSGRLTSVTVGKMPGRQVIVYDKRDEVFSKGKVEWLAAWNARRAALGQPALDLANPAASRVWRVEVRAGKQHLKKQWGVTSWTDLGVVLPHLVAGMMEKVRYCDPSSDSNRARWPIHPLWAMATQTLTGLAADQLPCISAETIRTATKAEKIDFLLNQSLGALTSIAALEEISPLAFDGYLEILSKRLAVVSRHHRKDVARRLAEATERYSDLLEPTRQP</sequence>
<evidence type="ECO:0000313" key="2">
    <source>
        <dbReference type="Proteomes" id="UP001243420"/>
    </source>
</evidence>
<protein>
    <recommendedName>
        <fullName evidence="3">Replication initiation factor</fullName>
    </recommendedName>
</protein>
<gene>
    <name evidence="1" type="ORF">P8627_10555</name>
</gene>
<evidence type="ECO:0008006" key="3">
    <source>
        <dbReference type="Google" id="ProtNLM"/>
    </source>
</evidence>
<reference evidence="1 2" key="1">
    <citation type="submission" date="2023-04" db="EMBL/GenBank/DDBJ databases">
        <title>Jannaschia ovalis sp. nov., a marine bacterium isolated from sea tidal flat.</title>
        <authorList>
            <person name="Kwon D.Y."/>
            <person name="Kim J.-J."/>
        </authorList>
    </citation>
    <scope>NUCLEOTIDE SEQUENCE [LARGE SCALE GENOMIC DNA]</scope>
    <source>
        <strain evidence="1 2">GRR-S6-38</strain>
    </source>
</reference>
<organism evidence="1 2">
    <name type="scientific">Jannaschia ovalis</name>
    <dbReference type="NCBI Taxonomy" id="3038773"/>
    <lineage>
        <taxon>Bacteria</taxon>
        <taxon>Pseudomonadati</taxon>
        <taxon>Pseudomonadota</taxon>
        <taxon>Alphaproteobacteria</taxon>
        <taxon>Rhodobacterales</taxon>
        <taxon>Roseobacteraceae</taxon>
        <taxon>Jannaschia</taxon>
    </lineage>
</organism>
<accession>A0ABY8L7Y3</accession>
<dbReference type="RefSeq" id="WP_279964057.1">
    <property type="nucleotide sequence ID" value="NZ_CP122537.1"/>
</dbReference>
<dbReference type="Proteomes" id="UP001243420">
    <property type="component" value="Chromosome"/>
</dbReference>
<dbReference type="EMBL" id="CP122537">
    <property type="protein sequence ID" value="WGH77482.1"/>
    <property type="molecule type" value="Genomic_DNA"/>
</dbReference>
<keyword evidence="2" id="KW-1185">Reference proteome</keyword>
<proteinExistence type="predicted"/>
<evidence type="ECO:0000313" key="1">
    <source>
        <dbReference type="EMBL" id="WGH77482.1"/>
    </source>
</evidence>